<evidence type="ECO:0000313" key="2">
    <source>
        <dbReference type="EMBL" id="TYK15947.1"/>
    </source>
</evidence>
<dbReference type="Proteomes" id="UP000321947">
    <property type="component" value="Unassembled WGS sequence"/>
</dbReference>
<proteinExistence type="predicted"/>
<dbReference type="OrthoDB" id="3344688at2759"/>
<sequence>MKDLGEADVILGIKITRTENGIFLYQSHHIEKILKKYNYFNSKPACTPYDSSAKLFKNTGDIVNQSEYASIIGYSNVDWNSFLDDSKAASGLEIQETYNLSLVNDGVRDDSTSCC</sequence>
<evidence type="ECO:0000313" key="4">
    <source>
        <dbReference type="Proteomes" id="UP000321947"/>
    </source>
</evidence>
<dbReference type="AlphaFoldDB" id="A0A5D3CVJ4"/>
<name>A0A5D3CVJ4_CUCMM</name>
<evidence type="ECO:0000313" key="1">
    <source>
        <dbReference type="EMBL" id="KAA0049588.1"/>
    </source>
</evidence>
<reference evidence="3 4" key="1">
    <citation type="submission" date="2019-08" db="EMBL/GenBank/DDBJ databases">
        <title>Draft genome sequences of two oriental melons (Cucumis melo L. var makuwa).</title>
        <authorList>
            <person name="Kwon S.-Y."/>
        </authorList>
    </citation>
    <scope>NUCLEOTIDE SEQUENCE [LARGE SCALE GENOMIC DNA]</scope>
    <source>
        <strain evidence="4">cv. Chang Bougi</strain>
        <strain evidence="3">cv. SW 3</strain>
        <tissue evidence="2">Leaf</tissue>
    </source>
</reference>
<evidence type="ECO:0000313" key="3">
    <source>
        <dbReference type="Proteomes" id="UP000321393"/>
    </source>
</evidence>
<dbReference type="Proteomes" id="UP000321393">
    <property type="component" value="Unassembled WGS sequence"/>
</dbReference>
<protein>
    <submittedName>
        <fullName evidence="1 2">Polyprotein</fullName>
    </submittedName>
</protein>
<dbReference type="EMBL" id="SSTD01008434">
    <property type="protein sequence ID" value="TYK15947.1"/>
    <property type="molecule type" value="Genomic_DNA"/>
</dbReference>
<comment type="caution">
    <text evidence="2">The sequence shown here is derived from an EMBL/GenBank/DDBJ whole genome shotgun (WGS) entry which is preliminary data.</text>
</comment>
<gene>
    <name evidence="2" type="ORF">E5676_scaffold94G00620</name>
    <name evidence="1" type="ORF">E6C27_scaffold163G00330</name>
</gene>
<accession>A0A5D3CVJ4</accession>
<dbReference type="EMBL" id="SSTE01012141">
    <property type="protein sequence ID" value="KAA0049588.1"/>
    <property type="molecule type" value="Genomic_DNA"/>
</dbReference>
<organism evidence="2 4">
    <name type="scientific">Cucumis melo var. makuwa</name>
    <name type="common">Oriental melon</name>
    <dbReference type="NCBI Taxonomy" id="1194695"/>
    <lineage>
        <taxon>Eukaryota</taxon>
        <taxon>Viridiplantae</taxon>
        <taxon>Streptophyta</taxon>
        <taxon>Embryophyta</taxon>
        <taxon>Tracheophyta</taxon>
        <taxon>Spermatophyta</taxon>
        <taxon>Magnoliopsida</taxon>
        <taxon>eudicotyledons</taxon>
        <taxon>Gunneridae</taxon>
        <taxon>Pentapetalae</taxon>
        <taxon>rosids</taxon>
        <taxon>fabids</taxon>
        <taxon>Cucurbitales</taxon>
        <taxon>Cucurbitaceae</taxon>
        <taxon>Benincaseae</taxon>
        <taxon>Cucumis</taxon>
    </lineage>
</organism>